<evidence type="ECO:0000313" key="2">
    <source>
        <dbReference type="WBParaSite" id="MBELARI_LOCUS2957"/>
    </source>
</evidence>
<accession>A0AAF3F7Q6</accession>
<dbReference type="AlphaFoldDB" id="A0AAF3F7Q6"/>
<reference evidence="2" key="1">
    <citation type="submission" date="2024-02" db="UniProtKB">
        <authorList>
            <consortium name="WormBaseParasite"/>
        </authorList>
    </citation>
    <scope>IDENTIFICATION</scope>
</reference>
<organism evidence="1 2">
    <name type="scientific">Mesorhabditis belari</name>
    <dbReference type="NCBI Taxonomy" id="2138241"/>
    <lineage>
        <taxon>Eukaryota</taxon>
        <taxon>Metazoa</taxon>
        <taxon>Ecdysozoa</taxon>
        <taxon>Nematoda</taxon>
        <taxon>Chromadorea</taxon>
        <taxon>Rhabditida</taxon>
        <taxon>Rhabditina</taxon>
        <taxon>Rhabditomorpha</taxon>
        <taxon>Rhabditoidea</taxon>
        <taxon>Rhabditidae</taxon>
        <taxon>Mesorhabditinae</taxon>
        <taxon>Mesorhabditis</taxon>
    </lineage>
</organism>
<dbReference type="WBParaSite" id="MBELARI_LOCUS2957">
    <property type="protein sequence ID" value="MBELARI_LOCUS2957"/>
    <property type="gene ID" value="MBELARI_LOCUS2957"/>
</dbReference>
<dbReference type="Proteomes" id="UP000887575">
    <property type="component" value="Unassembled WGS sequence"/>
</dbReference>
<keyword evidence="1" id="KW-1185">Reference proteome</keyword>
<proteinExistence type="predicted"/>
<sequence length="66" mass="7473">MPDLGLNGGICHIQVQNCQNLERCTDLSAIYHNVIGTLQLQKADQPDQHLRLPATIAHRRPRVHPR</sequence>
<name>A0AAF3F7Q6_9BILA</name>
<protein>
    <submittedName>
        <fullName evidence="2">Uncharacterized protein</fullName>
    </submittedName>
</protein>
<evidence type="ECO:0000313" key="1">
    <source>
        <dbReference type="Proteomes" id="UP000887575"/>
    </source>
</evidence>